<comment type="caution">
    <text evidence="2">The sequence shown here is derived from an EMBL/GenBank/DDBJ whole genome shotgun (WGS) entry which is preliminary data.</text>
</comment>
<protein>
    <submittedName>
        <fullName evidence="2">Uncharacterized protein</fullName>
    </submittedName>
</protein>
<sequence>MSRKRIIYPAAAVIVLVAALAIWLIRAHATLYAADPKAVVTTPVSKTDNAQPAGAVAPATAGTPPQLALPNESDFRVMTESSSLKLWVNDKTGHFKVEHKQTGQVWRSYPDPEQWAHETIAGNWRNNLLSPIMVEYIDVSNSKSQAKTISWLEDKGALEGFQATADGFKATYSFTGTQFKIPVQIRLQGDYVETVIHDPGIQEGKLSLLNIKLFPMFGARAYTENEEGYLLVPDGPGALIRFKPNLTNDKSFYRANVYGTDTAFFNEQTDRNPMRLPVFGLKSGPQAFVGVMTAGEEYAKLFAAPGGAFGQYNWVTPEWQYRTKYFQSTSKKTETGFFTYSKERFNVPERKTRYYLLDQGKNDYVAMADKYRIYLTKEKGMKPLQPKSGEVPFYLDIIGADIKKGLMWDKYLQGTTTTEAKEIVGNLLTRGIKNVTVQYAGWQDGGYSSYGGLFPVDSRLGGNEGMKQFIDYAHSENIPVYLTANYTLNNTGSDGFWPIFDGMRDLSGTVLEFENHANREMTTLVSPKLSTETATKDLSAYQALGADGIYFNEGIGQFLNSDYNTRYLAGRSEVLNSQRELLQKTRETLGGVSVENANAYAIDEVKHIHRLPDTYSYDIFVDDQVPFAQIALHGLITYSSEWSNQREQYQNEFLRSIEFGSYPSYIFTAAGSGSMKGAYSIWYYSMNYRSWLDKAAEEYARFNEALGDVQAQFITGHRTLAPKVKETVYEGGKTIIVNYNDQEYSDGRIRVPAQDFIVLKGGLKT</sequence>
<keyword evidence="3" id="KW-1185">Reference proteome</keyword>
<dbReference type="Proteomes" id="UP000481087">
    <property type="component" value="Unassembled WGS sequence"/>
</dbReference>
<proteinExistence type="predicted"/>
<evidence type="ECO:0000313" key="3">
    <source>
        <dbReference type="Proteomes" id="UP000481087"/>
    </source>
</evidence>
<gene>
    <name evidence="2" type="ORF">GQF01_24570</name>
</gene>
<dbReference type="EMBL" id="WTUZ01000022">
    <property type="protein sequence ID" value="MZQ85296.1"/>
    <property type="molecule type" value="Genomic_DNA"/>
</dbReference>
<dbReference type="Gene3D" id="3.20.20.80">
    <property type="entry name" value="Glycosidases"/>
    <property type="match status" value="1"/>
</dbReference>
<feature type="region of interest" description="Disordered" evidence="1">
    <location>
        <begin position="45"/>
        <end position="65"/>
    </location>
</feature>
<feature type="compositionally biased region" description="Low complexity" evidence="1">
    <location>
        <begin position="50"/>
        <end position="65"/>
    </location>
</feature>
<organism evidence="2 3">
    <name type="scientific">Paenibacillus silvestris</name>
    <dbReference type="NCBI Taxonomy" id="2606219"/>
    <lineage>
        <taxon>Bacteria</taxon>
        <taxon>Bacillati</taxon>
        <taxon>Bacillota</taxon>
        <taxon>Bacilli</taxon>
        <taxon>Bacillales</taxon>
        <taxon>Paenibacillaceae</taxon>
        <taxon>Paenibacillus</taxon>
    </lineage>
</organism>
<reference evidence="2 3" key="1">
    <citation type="submission" date="2019-12" db="EMBL/GenBank/DDBJ databases">
        <title>Paenibacillus sp. nov. sp. isolated from soil.</title>
        <authorList>
            <person name="Kim J."/>
            <person name="Jeong S.E."/>
            <person name="Jung H.S."/>
            <person name="Jeon C.O."/>
        </authorList>
    </citation>
    <scope>NUCLEOTIDE SEQUENCE [LARGE SCALE GENOMIC DNA]</scope>
    <source>
        <strain evidence="2 3">5J-6</strain>
    </source>
</reference>
<dbReference type="InterPro" id="IPR017853">
    <property type="entry name" value="GH"/>
</dbReference>
<dbReference type="AlphaFoldDB" id="A0A6L8V6R9"/>
<name>A0A6L8V6R9_9BACL</name>
<evidence type="ECO:0000256" key="1">
    <source>
        <dbReference type="SAM" id="MobiDB-lite"/>
    </source>
</evidence>
<evidence type="ECO:0000313" key="2">
    <source>
        <dbReference type="EMBL" id="MZQ85296.1"/>
    </source>
</evidence>
<accession>A0A6L8V6R9</accession>
<dbReference type="SUPFAM" id="SSF51445">
    <property type="entry name" value="(Trans)glycosidases"/>
    <property type="match status" value="1"/>
</dbReference>
<dbReference type="InterPro" id="IPR043751">
    <property type="entry name" value="DUF5696"/>
</dbReference>
<dbReference type="RefSeq" id="WP_161409424.1">
    <property type="nucleotide sequence ID" value="NZ_WTUZ01000022.1"/>
</dbReference>
<dbReference type="Pfam" id="PF18952">
    <property type="entry name" value="DUF5696"/>
    <property type="match status" value="1"/>
</dbReference>